<dbReference type="InterPro" id="IPR003439">
    <property type="entry name" value="ABC_transporter-like_ATP-bd"/>
</dbReference>
<dbReference type="PROSITE" id="PS50929">
    <property type="entry name" value="ABC_TM1F"/>
    <property type="match status" value="2"/>
</dbReference>
<dbReference type="GO" id="GO:0016887">
    <property type="term" value="F:ATP hydrolysis activity"/>
    <property type="evidence" value="ECO:0007669"/>
    <property type="project" value="InterPro"/>
</dbReference>
<evidence type="ECO:0000256" key="5">
    <source>
        <dbReference type="ARBA" id="ARBA00022840"/>
    </source>
</evidence>
<dbReference type="Gene3D" id="1.20.1560.10">
    <property type="entry name" value="ABC transporter type 1, transmembrane domain"/>
    <property type="match status" value="2"/>
</dbReference>
<dbReference type="InterPro" id="IPR017871">
    <property type="entry name" value="ABC_transporter-like_CS"/>
</dbReference>
<feature type="transmembrane region" description="Helical" evidence="9">
    <location>
        <begin position="979"/>
        <end position="1003"/>
    </location>
</feature>
<dbReference type="Proteomes" id="UP000250266">
    <property type="component" value="Unassembled WGS sequence"/>
</dbReference>
<feature type="transmembrane region" description="Helical" evidence="9">
    <location>
        <begin position="335"/>
        <end position="355"/>
    </location>
</feature>
<dbReference type="PROSITE" id="PS00211">
    <property type="entry name" value="ABC_TRANSPORTER_1"/>
    <property type="match status" value="2"/>
</dbReference>
<sequence length="1310" mass="143528">MDYVDSKQSSKASAKAKIERDAPFVDQKDMAADSPTVADTTDQPKSTSKGSPFQAYFRLWSYASPLDVILRTIAAATALGSGTAEPLMAIIFGNLVNDFNTHEAGGVTPAEFRAAINRNALYFVYLFIGKFVCVYCAATLFSVTASRMTRNIRLQYLRTVLHQPVSYFDRNTPGSIAMSLSTDTNAIEVGLGEKVGTVFQAISMIITAFAIAFSRSWKLTLVVATIVPYMIFTTGFLGWLNTRIETKIKEILSKSSGIAEEALSSIINVTALGAQDKIVQKFRHNLDMAKPYASKIGPIQATIYGNMFFVMHSAYALSLFYGVKLISQGGIKNGGTVITVMFCMVIGSSSMGFIAPEIPDFVKAFASAQIVLKVIEQSASSNMTNDHNRKLEQENLTGAMELKNITFKYPERPTITVLDALSLKIPANQVTAVVGHSGSGKSTIVGLLERWYDLSHGSIDVDGMDINQLDLKWWRSQIGLVQQEPMLFNDTIYQNVLNGLRGSGVDLLSEQEKRILVINACTQANAHEFIESLPNQYETLVGERADLLSGGQKQRIAIARSIISNPKILLLDEATSSLDSESERTVQNALDKASSGRTTVMIAHKLSTVEHANNIVVLSKGRIVEQGTHAALLALGGHYCRLLQAQGSSPEGSRQNAISDGQGLQQVASHKDSITRNALADERVSQAPPSLESEWISRRYGFFRCFLILLSQQRAIIPFVILGLLCALVGGASFPVQAFLFSKLVTVFELSGQHLVNRGNFWALMFFVSALANLVSYFVTYYFLGIACAAAGRFYREKYLKAMLSQDIGFFQAGGNSSGSLTALLFSDSESLELLIGMSIGLIVVFVSDLIFCCILAIAIYWKMALVAIFGCLPALLLAGFLRMRMELQAQERCSKFFLESARFSAEAVGAIRTVCSLTIESKVEDRYNSKLHEALVASRRRTVASMILYALSDTLDLLASGLAFWYGGHLVSYGEMSVTQYFIIFTAIIFGGQAAGFMFGYTSSINRAHTAMNRILYIMNFQAPINSSTGLDPKSTPPPPPSAPAIEFRNVHFRYPSRTNVPVLRGLSLSVPRGAHVCIVGPSGSGKSTIVLLLERFYDVSLSETAEKEQKGSHAGEIYVYGRPITGWDVTSLRKVMGLVAQDTTLYQGTIRENILLGIDEDGRDDDFDARVTSACREANIDEFITSLPEDYNTDIGSRGVALSGGQRQRIALARCLIRNPDILLLDEATSALDPESERAVREAIRRAQEDRHDLTVISVTHQVESMRDADCILVVDKGVVAEEGRWDDLMARKGRLWGMVLQGEVQGI</sequence>
<dbReference type="PANTHER" id="PTHR43394">
    <property type="entry name" value="ATP-DEPENDENT PERMEASE MDL1, MITOCHONDRIAL"/>
    <property type="match status" value="1"/>
</dbReference>
<gene>
    <name evidence="12" type="ORF">K432DRAFT_377975</name>
</gene>
<feature type="transmembrane region" description="Helical" evidence="9">
    <location>
        <begin position="303"/>
        <end position="323"/>
    </location>
</feature>
<evidence type="ECO:0000256" key="2">
    <source>
        <dbReference type="ARBA" id="ARBA00007577"/>
    </source>
</evidence>
<dbReference type="InterPro" id="IPR027417">
    <property type="entry name" value="P-loop_NTPase"/>
</dbReference>
<dbReference type="GO" id="GO:0090374">
    <property type="term" value="P:oligopeptide export from mitochondrion"/>
    <property type="evidence" value="ECO:0007669"/>
    <property type="project" value="TreeGrafter"/>
</dbReference>
<dbReference type="InterPro" id="IPR039421">
    <property type="entry name" value="Type_1_exporter"/>
</dbReference>
<feature type="compositionally biased region" description="Low complexity" evidence="8">
    <location>
        <begin position="1"/>
        <end position="15"/>
    </location>
</feature>
<feature type="transmembrane region" description="Helical" evidence="9">
    <location>
        <begin position="761"/>
        <end position="791"/>
    </location>
</feature>
<evidence type="ECO:0000256" key="3">
    <source>
        <dbReference type="ARBA" id="ARBA00022692"/>
    </source>
</evidence>
<evidence type="ECO:0000256" key="7">
    <source>
        <dbReference type="ARBA" id="ARBA00023136"/>
    </source>
</evidence>
<dbReference type="GO" id="GO:0015421">
    <property type="term" value="F:ABC-type oligopeptide transporter activity"/>
    <property type="evidence" value="ECO:0007669"/>
    <property type="project" value="TreeGrafter"/>
</dbReference>
<feature type="transmembrane region" description="Helical" evidence="9">
    <location>
        <begin position="122"/>
        <end position="143"/>
    </location>
</feature>
<feature type="domain" description="ABC transmembrane type-1" evidence="11">
    <location>
        <begin position="73"/>
        <end position="363"/>
    </location>
</feature>
<dbReference type="InterPro" id="IPR003593">
    <property type="entry name" value="AAA+_ATPase"/>
</dbReference>
<keyword evidence="3 9" id="KW-0812">Transmembrane</keyword>
<dbReference type="InterPro" id="IPR011527">
    <property type="entry name" value="ABC1_TM_dom"/>
</dbReference>
<dbReference type="EMBL" id="KV744824">
    <property type="protein sequence ID" value="OCK85136.1"/>
    <property type="molecule type" value="Genomic_DNA"/>
</dbReference>
<dbReference type="CDD" id="cd18578">
    <property type="entry name" value="ABC_6TM_Pgp_ABCB1_D2_like"/>
    <property type="match status" value="1"/>
</dbReference>
<feature type="domain" description="ABC transporter" evidence="10">
    <location>
        <begin position="1047"/>
        <end position="1304"/>
    </location>
</feature>
<feature type="transmembrane region" description="Helical" evidence="9">
    <location>
        <begin position="195"/>
        <end position="213"/>
    </location>
</feature>
<comment type="subcellular location">
    <subcellularLocation>
        <location evidence="1">Membrane</location>
        <topology evidence="1">Multi-pass membrane protein</topology>
    </subcellularLocation>
</comment>
<dbReference type="SMART" id="SM00382">
    <property type="entry name" value="AAA"/>
    <property type="match status" value="2"/>
</dbReference>
<evidence type="ECO:0000259" key="11">
    <source>
        <dbReference type="PROSITE" id="PS50929"/>
    </source>
</evidence>
<accession>A0A8E2EJT6</accession>
<evidence type="ECO:0000259" key="10">
    <source>
        <dbReference type="PROSITE" id="PS50893"/>
    </source>
</evidence>
<reference evidence="12 13" key="1">
    <citation type="journal article" date="2016" name="Nat. Commun.">
        <title>Ectomycorrhizal ecology is imprinted in the genome of the dominant symbiotic fungus Cenococcum geophilum.</title>
        <authorList>
            <consortium name="DOE Joint Genome Institute"/>
            <person name="Peter M."/>
            <person name="Kohler A."/>
            <person name="Ohm R.A."/>
            <person name="Kuo A."/>
            <person name="Krutzmann J."/>
            <person name="Morin E."/>
            <person name="Arend M."/>
            <person name="Barry K.W."/>
            <person name="Binder M."/>
            <person name="Choi C."/>
            <person name="Clum A."/>
            <person name="Copeland A."/>
            <person name="Grisel N."/>
            <person name="Haridas S."/>
            <person name="Kipfer T."/>
            <person name="LaButti K."/>
            <person name="Lindquist E."/>
            <person name="Lipzen A."/>
            <person name="Maire R."/>
            <person name="Meier B."/>
            <person name="Mihaltcheva S."/>
            <person name="Molinier V."/>
            <person name="Murat C."/>
            <person name="Poggeler S."/>
            <person name="Quandt C.A."/>
            <person name="Sperisen C."/>
            <person name="Tritt A."/>
            <person name="Tisserant E."/>
            <person name="Crous P.W."/>
            <person name="Henrissat B."/>
            <person name="Nehls U."/>
            <person name="Egli S."/>
            <person name="Spatafora J.W."/>
            <person name="Grigoriev I.V."/>
            <person name="Martin F.M."/>
        </authorList>
    </citation>
    <scope>NUCLEOTIDE SEQUENCE [LARGE SCALE GENOMIC DNA]</scope>
    <source>
        <strain evidence="12 13">CBS 459.81</strain>
    </source>
</reference>
<feature type="transmembrane region" description="Helical" evidence="9">
    <location>
        <begin position="834"/>
        <end position="858"/>
    </location>
</feature>
<feature type="transmembrane region" description="Helical" evidence="9">
    <location>
        <begin position="716"/>
        <end position="741"/>
    </location>
</feature>
<evidence type="ECO:0000256" key="8">
    <source>
        <dbReference type="SAM" id="MobiDB-lite"/>
    </source>
</evidence>
<dbReference type="PANTHER" id="PTHR43394:SF27">
    <property type="entry name" value="ATP-DEPENDENT TRANSLOCASE ABCB1-LIKE"/>
    <property type="match status" value="1"/>
</dbReference>
<keyword evidence="7 9" id="KW-0472">Membrane</keyword>
<dbReference type="GO" id="GO:0005743">
    <property type="term" value="C:mitochondrial inner membrane"/>
    <property type="evidence" value="ECO:0007669"/>
    <property type="project" value="TreeGrafter"/>
</dbReference>
<dbReference type="CDD" id="cd03249">
    <property type="entry name" value="ABC_MTABC3_MDL1_MDL2"/>
    <property type="match status" value="1"/>
</dbReference>
<evidence type="ECO:0000256" key="9">
    <source>
        <dbReference type="SAM" id="Phobius"/>
    </source>
</evidence>
<keyword evidence="4" id="KW-0547">Nucleotide-binding</keyword>
<dbReference type="GO" id="GO:0005524">
    <property type="term" value="F:ATP binding"/>
    <property type="evidence" value="ECO:0007669"/>
    <property type="project" value="UniProtKB-KW"/>
</dbReference>
<evidence type="ECO:0000256" key="1">
    <source>
        <dbReference type="ARBA" id="ARBA00004141"/>
    </source>
</evidence>
<dbReference type="InterPro" id="IPR036640">
    <property type="entry name" value="ABC1_TM_sf"/>
</dbReference>
<feature type="region of interest" description="Disordered" evidence="8">
    <location>
        <begin position="1"/>
        <end position="50"/>
    </location>
</feature>
<feature type="domain" description="ABC transporter" evidence="10">
    <location>
        <begin position="400"/>
        <end position="645"/>
    </location>
</feature>
<keyword evidence="6 9" id="KW-1133">Transmembrane helix</keyword>
<feature type="compositionally biased region" description="Basic and acidic residues" evidence="8">
    <location>
        <begin position="16"/>
        <end position="31"/>
    </location>
</feature>
<evidence type="ECO:0000313" key="13">
    <source>
        <dbReference type="Proteomes" id="UP000250266"/>
    </source>
</evidence>
<dbReference type="FunFam" id="3.40.50.300:FF:000913">
    <property type="entry name" value="ABC multidrug transporter SitT"/>
    <property type="match status" value="1"/>
</dbReference>
<keyword evidence="13" id="KW-1185">Reference proteome</keyword>
<evidence type="ECO:0000256" key="6">
    <source>
        <dbReference type="ARBA" id="ARBA00022989"/>
    </source>
</evidence>
<keyword evidence="5" id="KW-0067">ATP-binding</keyword>
<dbReference type="Pfam" id="PF00005">
    <property type="entry name" value="ABC_tran"/>
    <property type="match status" value="2"/>
</dbReference>
<dbReference type="SUPFAM" id="SSF52540">
    <property type="entry name" value="P-loop containing nucleoside triphosphate hydrolases"/>
    <property type="match status" value="2"/>
</dbReference>
<organism evidence="12 13">
    <name type="scientific">Lepidopterella palustris CBS 459.81</name>
    <dbReference type="NCBI Taxonomy" id="1314670"/>
    <lineage>
        <taxon>Eukaryota</taxon>
        <taxon>Fungi</taxon>
        <taxon>Dikarya</taxon>
        <taxon>Ascomycota</taxon>
        <taxon>Pezizomycotina</taxon>
        <taxon>Dothideomycetes</taxon>
        <taxon>Pleosporomycetidae</taxon>
        <taxon>Mytilinidiales</taxon>
        <taxon>Argynnaceae</taxon>
        <taxon>Lepidopterella</taxon>
    </lineage>
</organism>
<dbReference type="FunFam" id="3.40.50.300:FF:000251">
    <property type="entry name" value="ABC transporter B family member 19"/>
    <property type="match status" value="1"/>
</dbReference>
<dbReference type="SUPFAM" id="SSF90123">
    <property type="entry name" value="ABC transporter transmembrane region"/>
    <property type="match status" value="2"/>
</dbReference>
<feature type="transmembrane region" description="Helical" evidence="9">
    <location>
        <begin position="219"/>
        <end position="240"/>
    </location>
</feature>
<dbReference type="Pfam" id="PF00664">
    <property type="entry name" value="ABC_membrane"/>
    <property type="match status" value="2"/>
</dbReference>
<proteinExistence type="inferred from homology"/>
<feature type="transmembrane region" description="Helical" evidence="9">
    <location>
        <begin position="948"/>
        <end position="967"/>
    </location>
</feature>
<dbReference type="OrthoDB" id="6500128at2759"/>
<evidence type="ECO:0000256" key="4">
    <source>
        <dbReference type="ARBA" id="ARBA00022741"/>
    </source>
</evidence>
<comment type="similarity">
    <text evidence="2">Belongs to the ABC transporter superfamily. ABCB family. Multidrug resistance exporter (TC 3.A.1.201) subfamily.</text>
</comment>
<feature type="compositionally biased region" description="Polar residues" evidence="8">
    <location>
        <begin position="37"/>
        <end position="50"/>
    </location>
</feature>
<protein>
    <submittedName>
        <fullName evidence="12">ABC transporter</fullName>
    </submittedName>
</protein>
<evidence type="ECO:0000313" key="12">
    <source>
        <dbReference type="EMBL" id="OCK85136.1"/>
    </source>
</evidence>
<feature type="domain" description="ABC transmembrane type-1" evidence="11">
    <location>
        <begin position="721"/>
        <end position="1008"/>
    </location>
</feature>
<dbReference type="Gene3D" id="3.40.50.300">
    <property type="entry name" value="P-loop containing nucleotide triphosphate hydrolases"/>
    <property type="match status" value="2"/>
</dbReference>
<feature type="transmembrane region" description="Helical" evidence="9">
    <location>
        <begin position="864"/>
        <end position="882"/>
    </location>
</feature>
<name>A0A8E2EJT6_9PEZI</name>
<dbReference type="CDD" id="cd18577">
    <property type="entry name" value="ABC_6TM_Pgp_ABCB1_D1_like"/>
    <property type="match status" value="1"/>
</dbReference>
<dbReference type="PROSITE" id="PS50893">
    <property type="entry name" value="ABC_TRANSPORTER_2"/>
    <property type="match status" value="2"/>
</dbReference>